<keyword evidence="4 5" id="KW-0472">Membrane</keyword>
<dbReference type="InterPro" id="IPR035952">
    <property type="entry name" value="Rhomboid-like_sf"/>
</dbReference>
<dbReference type="EMBL" id="MPUH01000223">
    <property type="protein sequence ID" value="OMJ85873.1"/>
    <property type="molecule type" value="Genomic_DNA"/>
</dbReference>
<feature type="transmembrane region" description="Helical" evidence="5">
    <location>
        <begin position="48"/>
        <end position="66"/>
    </location>
</feature>
<dbReference type="AlphaFoldDB" id="A0A1R2CA42"/>
<keyword evidence="2 5" id="KW-0812">Transmembrane</keyword>
<feature type="transmembrane region" description="Helical" evidence="5">
    <location>
        <begin position="101"/>
        <end position="123"/>
    </location>
</feature>
<organism evidence="6 7">
    <name type="scientific">Stentor coeruleus</name>
    <dbReference type="NCBI Taxonomy" id="5963"/>
    <lineage>
        <taxon>Eukaryota</taxon>
        <taxon>Sar</taxon>
        <taxon>Alveolata</taxon>
        <taxon>Ciliophora</taxon>
        <taxon>Postciliodesmatophora</taxon>
        <taxon>Heterotrichea</taxon>
        <taxon>Heterotrichida</taxon>
        <taxon>Stentoridae</taxon>
        <taxon>Stentor</taxon>
    </lineage>
</organism>
<evidence type="ECO:0000256" key="2">
    <source>
        <dbReference type="ARBA" id="ARBA00022692"/>
    </source>
</evidence>
<evidence type="ECO:0000256" key="5">
    <source>
        <dbReference type="SAM" id="Phobius"/>
    </source>
</evidence>
<accession>A0A1R2CA42</accession>
<evidence type="ECO:0000256" key="4">
    <source>
        <dbReference type="ARBA" id="ARBA00023136"/>
    </source>
</evidence>
<evidence type="ECO:0000313" key="7">
    <source>
        <dbReference type="Proteomes" id="UP000187209"/>
    </source>
</evidence>
<dbReference type="PANTHER" id="PTHR11009">
    <property type="entry name" value="DER1-LIKE PROTEIN, DERLIN"/>
    <property type="match status" value="1"/>
</dbReference>
<gene>
    <name evidence="6" type="ORF">SteCoe_12715</name>
</gene>
<evidence type="ECO:0000313" key="6">
    <source>
        <dbReference type="EMBL" id="OMJ85873.1"/>
    </source>
</evidence>
<proteinExistence type="predicted"/>
<feature type="transmembrane region" description="Helical" evidence="5">
    <location>
        <begin position="23"/>
        <end position="41"/>
    </location>
</feature>
<dbReference type="OrthoDB" id="302915at2759"/>
<evidence type="ECO:0000256" key="1">
    <source>
        <dbReference type="ARBA" id="ARBA00004141"/>
    </source>
</evidence>
<protein>
    <recommendedName>
        <fullName evidence="8">Derlin</fullName>
    </recommendedName>
</protein>
<dbReference type="SUPFAM" id="SSF144091">
    <property type="entry name" value="Rhomboid-like"/>
    <property type="match status" value="1"/>
</dbReference>
<feature type="transmembrane region" description="Helical" evidence="5">
    <location>
        <begin position="72"/>
        <end position="89"/>
    </location>
</feature>
<keyword evidence="3 5" id="KW-1133">Transmembrane helix</keyword>
<dbReference type="Proteomes" id="UP000187209">
    <property type="component" value="Unassembled WGS sequence"/>
</dbReference>
<feature type="transmembrane region" description="Helical" evidence="5">
    <location>
        <begin position="178"/>
        <end position="203"/>
    </location>
</feature>
<reference evidence="6 7" key="1">
    <citation type="submission" date="2016-11" db="EMBL/GenBank/DDBJ databases">
        <title>The macronuclear genome of Stentor coeruleus: a giant cell with tiny introns.</title>
        <authorList>
            <person name="Slabodnick M."/>
            <person name="Ruby J.G."/>
            <person name="Reiff S.B."/>
            <person name="Swart E.C."/>
            <person name="Gosai S."/>
            <person name="Prabakaran S."/>
            <person name="Witkowska E."/>
            <person name="Larue G.E."/>
            <person name="Fisher S."/>
            <person name="Freeman R.M."/>
            <person name="Gunawardena J."/>
            <person name="Chu W."/>
            <person name="Stover N.A."/>
            <person name="Gregory B.D."/>
            <person name="Nowacki M."/>
            <person name="Derisi J."/>
            <person name="Roy S.W."/>
            <person name="Marshall W.F."/>
            <person name="Sood P."/>
        </authorList>
    </citation>
    <scope>NUCLEOTIDE SEQUENCE [LARGE SCALE GENOMIC DNA]</scope>
    <source>
        <strain evidence="6">WM001</strain>
    </source>
</reference>
<sequence length="297" mass="34218">MFFTNPNQDISGKLISWWQTVPFFSRCIFYITIPLSILSYFPAYPGILLILSPAILITYFNFWSLLTFPYQHFGLLGIVFALFSFSQTGPRNERRMGTARYFIYFTINNLILGIMLVCAGIAMQEINVPALKSIIFSSCDGLWPFIMIEIVLRCNKDPEAQVQFMCFPFMIKSKYYPWMFFAFFSVLFKVMWDLLAGICVGYLHLYGLMKFTEVSDSFAEKIENTFCKFIKERTQFITVSNSGNEEPRLTPVSITTNDVINNRTQPTVFTGQGYRLGGDLPPQSRQFAKFDNVDTTP</sequence>
<evidence type="ECO:0000256" key="3">
    <source>
        <dbReference type="ARBA" id="ARBA00022989"/>
    </source>
</evidence>
<dbReference type="GO" id="GO:0016020">
    <property type="term" value="C:membrane"/>
    <property type="evidence" value="ECO:0007669"/>
    <property type="project" value="UniProtKB-SubCell"/>
</dbReference>
<name>A0A1R2CA42_9CILI</name>
<comment type="caution">
    <text evidence="6">The sequence shown here is derived from an EMBL/GenBank/DDBJ whole genome shotgun (WGS) entry which is preliminary data.</text>
</comment>
<evidence type="ECO:0008006" key="8">
    <source>
        <dbReference type="Google" id="ProtNLM"/>
    </source>
</evidence>
<comment type="subcellular location">
    <subcellularLocation>
        <location evidence="1">Membrane</location>
        <topology evidence="1">Multi-pass membrane protein</topology>
    </subcellularLocation>
</comment>
<keyword evidence="7" id="KW-1185">Reference proteome</keyword>